<sequence>MIVIRRRSVELYAMERLLVLLPASHEKRKEVGDAVYRLKAGRAGEREVDKYVRLTRIPGPAKVLTDLELEIGPNHIVQIDTVILTPRGAWILEAKRYKGTLRYLKNPNRLERIDSNEEVTPFPCPISQLSTQIRALEHWLADRGITLPVQGKIAFVSNNLWQGLPSDAPIIPVRDVPFYLQQSFDHLPEVLDLPLFHQLAEQLAKEKHRFNPFPLCARFGINPNTLKRGFLCPTCHARMRFITERTCRCEACNFQTLPDYGRALLDWFLLIHPTINNQQLRLFLGLKNKYAATRILALFELLKVGTSRNTAYTIDPFVGLENMQLKRRMKAGEGSGR</sequence>
<evidence type="ECO:0000313" key="2">
    <source>
        <dbReference type="EMBL" id="MET3576684.1"/>
    </source>
</evidence>
<proteinExistence type="predicted"/>
<dbReference type="RefSeq" id="WP_354198944.1">
    <property type="nucleotide sequence ID" value="NZ_JBEPLW010000030.1"/>
</dbReference>
<reference evidence="2 3" key="1">
    <citation type="submission" date="2024-06" db="EMBL/GenBank/DDBJ databases">
        <title>Genomic Encyclopedia of Type Strains, Phase IV (KMG-IV): sequencing the most valuable type-strain genomes for metagenomic binning, comparative biology and taxonomic classification.</title>
        <authorList>
            <person name="Goeker M."/>
        </authorList>
    </citation>
    <scope>NUCLEOTIDE SEQUENCE [LARGE SCALE GENOMIC DNA]</scope>
    <source>
        <strain evidence="2 3">DSM 26128</strain>
    </source>
</reference>
<evidence type="ECO:0000259" key="1">
    <source>
        <dbReference type="PROSITE" id="PS50965"/>
    </source>
</evidence>
<dbReference type="InterPro" id="IPR011528">
    <property type="entry name" value="NERD"/>
</dbReference>
<name>A0ABV2GEX8_9BACL</name>
<dbReference type="Pfam" id="PF08378">
    <property type="entry name" value="NERD"/>
    <property type="match status" value="1"/>
</dbReference>
<comment type="caution">
    <text evidence="2">The sequence shown here is derived from an EMBL/GenBank/DDBJ whole genome shotgun (WGS) entry which is preliminary data.</text>
</comment>
<dbReference type="EMBL" id="JBEPLW010000030">
    <property type="protein sequence ID" value="MET3576684.1"/>
    <property type="molecule type" value="Genomic_DNA"/>
</dbReference>
<accession>A0ABV2GEX8</accession>
<dbReference type="Proteomes" id="UP001549099">
    <property type="component" value="Unassembled WGS sequence"/>
</dbReference>
<feature type="domain" description="NERD" evidence="1">
    <location>
        <begin position="40"/>
        <end position="159"/>
    </location>
</feature>
<evidence type="ECO:0000313" key="3">
    <source>
        <dbReference type="Proteomes" id="UP001549099"/>
    </source>
</evidence>
<dbReference type="PROSITE" id="PS50965">
    <property type="entry name" value="NERD"/>
    <property type="match status" value="1"/>
</dbReference>
<keyword evidence="3" id="KW-1185">Reference proteome</keyword>
<gene>
    <name evidence="2" type="ORF">ABID49_002613</name>
</gene>
<protein>
    <recommendedName>
        <fullName evidence="1">NERD domain-containing protein</fullName>
    </recommendedName>
</protein>
<organism evidence="2 3">
    <name type="scientific">Bhargavaea ullalensis</name>
    <dbReference type="NCBI Taxonomy" id="1265685"/>
    <lineage>
        <taxon>Bacteria</taxon>
        <taxon>Bacillati</taxon>
        <taxon>Bacillota</taxon>
        <taxon>Bacilli</taxon>
        <taxon>Bacillales</taxon>
        <taxon>Caryophanaceae</taxon>
        <taxon>Bhargavaea</taxon>
    </lineage>
</organism>